<dbReference type="Proteomes" id="UP000807769">
    <property type="component" value="Unassembled WGS sequence"/>
</dbReference>
<dbReference type="AlphaFoldDB" id="A0A9P7EE52"/>
<name>A0A9P7EE52_9AGAM</name>
<feature type="non-terminal residue" evidence="1">
    <location>
        <position position="1"/>
    </location>
</feature>
<keyword evidence="2" id="KW-1185">Reference proteome</keyword>
<dbReference type="EMBL" id="JABBWG010000011">
    <property type="protein sequence ID" value="KAG1818646.1"/>
    <property type="molecule type" value="Genomic_DNA"/>
</dbReference>
<dbReference type="RefSeq" id="XP_041194518.1">
    <property type="nucleotide sequence ID" value="XM_041330804.1"/>
</dbReference>
<proteinExistence type="predicted"/>
<evidence type="ECO:0000313" key="2">
    <source>
        <dbReference type="Proteomes" id="UP000807769"/>
    </source>
</evidence>
<sequence>KAMSNIQGRGGVLLAGAWLGYGFHEAGFTSSLRAVVEHIHGIQLLRYSWC</sequence>
<dbReference type="GeneID" id="64624821"/>
<dbReference type="OrthoDB" id="5977668at2759"/>
<gene>
    <name evidence="1" type="ORF">BJ212DRAFT_1269264</name>
</gene>
<organism evidence="1 2">
    <name type="scientific">Suillus subaureus</name>
    <dbReference type="NCBI Taxonomy" id="48587"/>
    <lineage>
        <taxon>Eukaryota</taxon>
        <taxon>Fungi</taxon>
        <taxon>Dikarya</taxon>
        <taxon>Basidiomycota</taxon>
        <taxon>Agaricomycotina</taxon>
        <taxon>Agaricomycetes</taxon>
        <taxon>Agaricomycetidae</taxon>
        <taxon>Boletales</taxon>
        <taxon>Suillineae</taxon>
        <taxon>Suillaceae</taxon>
        <taxon>Suillus</taxon>
    </lineage>
</organism>
<accession>A0A9P7EE52</accession>
<evidence type="ECO:0000313" key="1">
    <source>
        <dbReference type="EMBL" id="KAG1818646.1"/>
    </source>
</evidence>
<protein>
    <submittedName>
        <fullName evidence="1">Uncharacterized protein</fullName>
    </submittedName>
</protein>
<reference evidence="1" key="1">
    <citation type="journal article" date="2020" name="New Phytol.">
        <title>Comparative genomics reveals dynamic genome evolution in host specialist ectomycorrhizal fungi.</title>
        <authorList>
            <person name="Lofgren L.A."/>
            <person name="Nguyen N.H."/>
            <person name="Vilgalys R."/>
            <person name="Ruytinx J."/>
            <person name="Liao H.L."/>
            <person name="Branco S."/>
            <person name="Kuo A."/>
            <person name="LaButti K."/>
            <person name="Lipzen A."/>
            <person name="Andreopoulos W."/>
            <person name="Pangilinan J."/>
            <person name="Riley R."/>
            <person name="Hundley H."/>
            <person name="Na H."/>
            <person name="Barry K."/>
            <person name="Grigoriev I.V."/>
            <person name="Stajich J.E."/>
            <person name="Kennedy P.G."/>
        </authorList>
    </citation>
    <scope>NUCLEOTIDE SEQUENCE</scope>
    <source>
        <strain evidence="1">MN1</strain>
    </source>
</reference>
<comment type="caution">
    <text evidence="1">The sequence shown here is derived from an EMBL/GenBank/DDBJ whole genome shotgun (WGS) entry which is preliminary data.</text>
</comment>